<organism evidence="1 2">
    <name type="scientific">Ilyodon furcidens</name>
    <name type="common">goldbreast splitfin</name>
    <dbReference type="NCBI Taxonomy" id="33524"/>
    <lineage>
        <taxon>Eukaryota</taxon>
        <taxon>Metazoa</taxon>
        <taxon>Chordata</taxon>
        <taxon>Craniata</taxon>
        <taxon>Vertebrata</taxon>
        <taxon>Euteleostomi</taxon>
        <taxon>Actinopterygii</taxon>
        <taxon>Neopterygii</taxon>
        <taxon>Teleostei</taxon>
        <taxon>Neoteleostei</taxon>
        <taxon>Acanthomorphata</taxon>
        <taxon>Ovalentaria</taxon>
        <taxon>Atherinomorphae</taxon>
        <taxon>Cyprinodontiformes</taxon>
        <taxon>Goodeidae</taxon>
        <taxon>Ilyodon</taxon>
    </lineage>
</organism>
<keyword evidence="2" id="KW-1185">Reference proteome</keyword>
<evidence type="ECO:0000313" key="1">
    <source>
        <dbReference type="EMBL" id="MEQ2222306.1"/>
    </source>
</evidence>
<proteinExistence type="predicted"/>
<name>A0ABV0SRA1_9TELE</name>
<comment type="caution">
    <text evidence="1">The sequence shown here is derived from an EMBL/GenBank/DDBJ whole genome shotgun (WGS) entry which is preliminary data.</text>
</comment>
<accession>A0ABV0SRA1</accession>
<dbReference type="EMBL" id="JAHRIQ010002982">
    <property type="protein sequence ID" value="MEQ2222306.1"/>
    <property type="molecule type" value="Genomic_DNA"/>
</dbReference>
<protein>
    <submittedName>
        <fullName evidence="1">Uncharacterized protein</fullName>
    </submittedName>
</protein>
<gene>
    <name evidence="1" type="ORF">ILYODFUR_024834</name>
</gene>
<sequence length="105" mass="12141">MLTHVSERPFLSNCHVNDALVILMAGKSSVQLKKFPLEQHYEVFNPERLWRRILLPLSAHLGEKKCRLLTQQGDEGGANEGGEPGVILLVKQRNEKRRFIQRRRI</sequence>
<evidence type="ECO:0000313" key="2">
    <source>
        <dbReference type="Proteomes" id="UP001482620"/>
    </source>
</evidence>
<dbReference type="Proteomes" id="UP001482620">
    <property type="component" value="Unassembled WGS sequence"/>
</dbReference>
<reference evidence="1 2" key="1">
    <citation type="submission" date="2021-06" db="EMBL/GenBank/DDBJ databases">
        <authorList>
            <person name="Palmer J.M."/>
        </authorList>
    </citation>
    <scope>NUCLEOTIDE SEQUENCE [LARGE SCALE GENOMIC DNA]</scope>
    <source>
        <strain evidence="2">if_2019</strain>
        <tissue evidence="1">Muscle</tissue>
    </source>
</reference>